<dbReference type="PROSITE" id="PS51095">
    <property type="entry name" value="PTS_EIIA_TYPE_3"/>
    <property type="match status" value="1"/>
</dbReference>
<evidence type="ECO:0000256" key="3">
    <source>
        <dbReference type="ARBA" id="ARBA00022679"/>
    </source>
</evidence>
<dbReference type="InterPro" id="IPR003188">
    <property type="entry name" value="PTS_IIA_lac/cel"/>
</dbReference>
<dbReference type="SUPFAM" id="SSF46973">
    <property type="entry name" value="Enzyme IIa from lactose specific PTS, IIa-lac"/>
    <property type="match status" value="1"/>
</dbReference>
<dbReference type="InterPro" id="IPR036542">
    <property type="entry name" value="PTS_IIA_lac/cel_sf"/>
</dbReference>
<evidence type="ECO:0000256" key="5">
    <source>
        <dbReference type="PROSITE-ProRule" id="PRU00418"/>
    </source>
</evidence>
<keyword evidence="7" id="KW-1185">Reference proteome</keyword>
<evidence type="ECO:0000256" key="4">
    <source>
        <dbReference type="ARBA" id="ARBA00022683"/>
    </source>
</evidence>
<keyword evidence="4" id="KW-0598">Phosphotransferase system</keyword>
<feature type="modified residue" description="Phosphohistidine; by HPr" evidence="5">
    <location>
        <position position="77"/>
    </location>
</feature>
<evidence type="ECO:0000313" key="7">
    <source>
        <dbReference type="Proteomes" id="UP001623661"/>
    </source>
</evidence>
<sequence>MEEERVQAAMQIILNAGDARKMCKEALDAIAISDFTLAKKNMEDAQTKITEAHKIQTDVIQAECAGEESKYSILFAHAQDTLMTINSEINIAKQMIKIFESYEKRIAALEK</sequence>
<reference evidence="6 7" key="1">
    <citation type="submission" date="2024-11" db="EMBL/GenBank/DDBJ databases">
        <authorList>
            <person name="Heng Y.C."/>
            <person name="Lim A.C.H."/>
            <person name="Lee J.K.Y."/>
            <person name="Kittelmann S."/>
        </authorList>
    </citation>
    <scope>NUCLEOTIDE SEQUENCE [LARGE SCALE GENOMIC DNA]</scope>
    <source>
        <strain evidence="6 7">WILCCON 0202</strain>
    </source>
</reference>
<protein>
    <submittedName>
        <fullName evidence="6">PTS lactose/cellobiose transporter subunit IIA</fullName>
    </submittedName>
</protein>
<evidence type="ECO:0000256" key="1">
    <source>
        <dbReference type="ARBA" id="ARBA00022448"/>
    </source>
</evidence>
<dbReference type="RefSeq" id="WP_406765390.1">
    <property type="nucleotide sequence ID" value="NZ_JBJHZY010000002.1"/>
</dbReference>
<evidence type="ECO:0000256" key="2">
    <source>
        <dbReference type="ARBA" id="ARBA00022597"/>
    </source>
</evidence>
<dbReference type="PANTHER" id="PTHR34382">
    <property type="entry name" value="PTS SYSTEM N,N'-DIACETYLCHITOBIOSE-SPECIFIC EIIA COMPONENT"/>
    <property type="match status" value="1"/>
</dbReference>
<dbReference type="Gene3D" id="1.20.58.80">
    <property type="entry name" value="Phosphotransferase system, lactose/cellobiose-type IIA subunit"/>
    <property type="match status" value="1"/>
</dbReference>
<dbReference type="PANTHER" id="PTHR34382:SF7">
    <property type="entry name" value="PTS SYSTEM N,N'-DIACETYLCHITOBIOSE-SPECIFIC EIIA COMPONENT"/>
    <property type="match status" value="1"/>
</dbReference>
<proteinExistence type="predicted"/>
<dbReference type="Proteomes" id="UP001623661">
    <property type="component" value="Unassembled WGS sequence"/>
</dbReference>
<keyword evidence="3" id="KW-0808">Transferase</keyword>
<keyword evidence="1" id="KW-0813">Transport</keyword>
<gene>
    <name evidence="6" type="ORF">ACJDUH_11745</name>
</gene>
<organism evidence="6 7">
    <name type="scientific">Candidatus Clostridium radicumherbarum</name>
    <dbReference type="NCBI Taxonomy" id="3381662"/>
    <lineage>
        <taxon>Bacteria</taxon>
        <taxon>Bacillati</taxon>
        <taxon>Bacillota</taxon>
        <taxon>Clostridia</taxon>
        <taxon>Eubacteriales</taxon>
        <taxon>Clostridiaceae</taxon>
        <taxon>Clostridium</taxon>
    </lineage>
</organism>
<accession>A0ABW8TUS7</accession>
<keyword evidence="2" id="KW-0762">Sugar transport</keyword>
<dbReference type="PIRSF" id="PIRSF000699">
    <property type="entry name" value="PTS_IILac_III"/>
    <property type="match status" value="1"/>
</dbReference>
<dbReference type="EMBL" id="JBJHZY010000002">
    <property type="protein sequence ID" value="MFL0268765.1"/>
    <property type="molecule type" value="Genomic_DNA"/>
</dbReference>
<comment type="caution">
    <text evidence="6">The sequence shown here is derived from an EMBL/GenBank/DDBJ whole genome shotgun (WGS) entry which is preliminary data.</text>
</comment>
<name>A0ABW8TUS7_9CLOT</name>
<evidence type="ECO:0000313" key="6">
    <source>
        <dbReference type="EMBL" id="MFL0268765.1"/>
    </source>
</evidence>
<dbReference type="Pfam" id="PF02255">
    <property type="entry name" value="PTS_IIA"/>
    <property type="match status" value="1"/>
</dbReference>